<dbReference type="InterPro" id="IPR053927">
    <property type="entry name" value="FlgK_helical"/>
</dbReference>
<feature type="domain" description="Flagellar basal-body/hook protein C-terminal" evidence="7">
    <location>
        <begin position="662"/>
        <end position="700"/>
    </location>
</feature>
<dbReference type="Pfam" id="PF06429">
    <property type="entry name" value="Flg_bbr_C"/>
    <property type="match status" value="1"/>
</dbReference>
<dbReference type="RefSeq" id="WP_103237663.1">
    <property type="nucleotide sequence ID" value="NZ_JANJZD010000016.1"/>
</dbReference>
<evidence type="ECO:0000259" key="8">
    <source>
        <dbReference type="Pfam" id="PF22638"/>
    </source>
</evidence>
<comment type="subcellular location">
    <subcellularLocation>
        <location evidence="1">Bacterial flagellum</location>
    </subcellularLocation>
    <subcellularLocation>
        <location evidence="2">Secreted</location>
    </subcellularLocation>
</comment>
<accession>A0A2K4ZAS6</accession>
<dbReference type="GO" id="GO:0044780">
    <property type="term" value="P:bacterial-type flagellum assembly"/>
    <property type="evidence" value="ECO:0007669"/>
    <property type="project" value="InterPro"/>
</dbReference>
<evidence type="ECO:0000256" key="2">
    <source>
        <dbReference type="ARBA" id="ARBA00004613"/>
    </source>
</evidence>
<keyword evidence="9" id="KW-0969">Cilium</keyword>
<dbReference type="AlphaFoldDB" id="A0A2K4ZAS6"/>
<dbReference type="PANTHER" id="PTHR30033:SF1">
    <property type="entry name" value="FLAGELLAR HOOK-ASSOCIATED PROTEIN 1"/>
    <property type="match status" value="1"/>
</dbReference>
<dbReference type="GO" id="GO:0009424">
    <property type="term" value="C:bacterial-type flagellum hook"/>
    <property type="evidence" value="ECO:0007669"/>
    <property type="project" value="InterPro"/>
</dbReference>
<dbReference type="Pfam" id="PF22638">
    <property type="entry name" value="FlgK_D1"/>
    <property type="match status" value="1"/>
</dbReference>
<dbReference type="NCBIfam" id="TIGR02492">
    <property type="entry name" value="flgK_ends"/>
    <property type="match status" value="1"/>
</dbReference>
<dbReference type="GO" id="GO:0005576">
    <property type="term" value="C:extracellular region"/>
    <property type="evidence" value="ECO:0007669"/>
    <property type="project" value="UniProtKB-SubCell"/>
</dbReference>
<evidence type="ECO:0000256" key="1">
    <source>
        <dbReference type="ARBA" id="ARBA00004365"/>
    </source>
</evidence>
<proteinExistence type="inferred from homology"/>
<evidence type="ECO:0000256" key="5">
    <source>
        <dbReference type="ARBA" id="ARBA00022525"/>
    </source>
</evidence>
<evidence type="ECO:0000256" key="6">
    <source>
        <dbReference type="ARBA" id="ARBA00023143"/>
    </source>
</evidence>
<dbReference type="PANTHER" id="PTHR30033">
    <property type="entry name" value="FLAGELLAR HOOK-ASSOCIATED PROTEIN 1"/>
    <property type="match status" value="1"/>
</dbReference>
<organism evidence="9 10">
    <name type="scientific">Acetatifactor muris</name>
    <dbReference type="NCBI Taxonomy" id="879566"/>
    <lineage>
        <taxon>Bacteria</taxon>
        <taxon>Bacillati</taxon>
        <taxon>Bacillota</taxon>
        <taxon>Clostridia</taxon>
        <taxon>Lachnospirales</taxon>
        <taxon>Lachnospiraceae</taxon>
        <taxon>Acetatifactor</taxon>
    </lineage>
</organism>
<dbReference type="Proteomes" id="UP000236311">
    <property type="component" value="Unassembled WGS sequence"/>
</dbReference>
<keyword evidence="5" id="KW-0964">Secreted</keyword>
<evidence type="ECO:0000256" key="3">
    <source>
        <dbReference type="ARBA" id="ARBA00009677"/>
    </source>
</evidence>
<dbReference type="InterPro" id="IPR010930">
    <property type="entry name" value="Flg_bb/hook_C_dom"/>
</dbReference>
<evidence type="ECO:0000313" key="9">
    <source>
        <dbReference type="EMBL" id="SOY27551.1"/>
    </source>
</evidence>
<keyword evidence="9" id="KW-0966">Cell projection</keyword>
<dbReference type="GO" id="GO:0005198">
    <property type="term" value="F:structural molecule activity"/>
    <property type="evidence" value="ECO:0007669"/>
    <property type="project" value="InterPro"/>
</dbReference>
<name>A0A2K4ZAS6_9FIRM</name>
<sequence length="706" mass="78371">MPSQFFGLNIAYTGVLASNASLNTTSNNIANVQTQGYSRQEVTQQAANALRVFQTYGCAGAGVETLAIERIRDEFYDFRYWNNNQKVGEYGQKQYYMKQIEAYFDDNGKNAGFKTVFDQLMITGLQELMKNPNDLNFKQQFVGYAESLTEYFNGLAGNLEKLQKDVNEEIKVTVDDINSIASEIATLNKQINTIEMTGSMKANELRDRRTLLLDRLSEYVDVEVKETAIQDTNNPGRETGGSRFIVKIAGGQVLVDGSDYNGLECVARTKDEKVNQTDIDGLYDVYWVNGSKFNLHNGGMGGSLKGLVDLRDGNNGESFSGTITGTGTTVVDKKNPDGTTTKVTHDTVTVEVGKHYLTDLNKCNLSDSGGVISLGNKEFYYDSWTYNVSLDANGEPVYSYTFTLSDGELNKSGLSSDRIGKTATVGTSISYQGIPYYMAQMNEWVRTFSQKFNDILGSGYSGDIPGIDLFAADIMSQEGQYVFGKEYRYDQFEKQLEEAIEKQFQDDRAQAKQDWLNDPANAGASDEDAEAEMLKQEPALRAAAEAKVKANFSISVEVGKNVEGNENYYLMTAKNFNISSTIEDDPNRLATKKKPGDGVEQNDLIQDLKDMATNKGTLSFRGSSASEFLQCILGDIALNTDRAETFYSSYKDVAYSIDMQRISISGVDEDEEAVNLVRFQNGYNLASKMIQTLTEIYDRLILQTGV</sequence>
<feature type="domain" description="Flagellar hook-associated protein FlgK helical" evidence="8">
    <location>
        <begin position="97"/>
        <end position="313"/>
    </location>
</feature>
<comment type="similarity">
    <text evidence="3">Belongs to the flagella basal body rod proteins family.</text>
</comment>
<evidence type="ECO:0000256" key="4">
    <source>
        <dbReference type="ARBA" id="ARBA00016244"/>
    </source>
</evidence>
<dbReference type="SUPFAM" id="SSF64518">
    <property type="entry name" value="Phase 1 flagellin"/>
    <property type="match status" value="1"/>
</dbReference>
<reference evidence="9 10" key="1">
    <citation type="submission" date="2018-01" db="EMBL/GenBank/DDBJ databases">
        <authorList>
            <person name="Gaut B.S."/>
            <person name="Morton B.R."/>
            <person name="Clegg M.T."/>
            <person name="Duvall M.R."/>
        </authorList>
    </citation>
    <scope>NUCLEOTIDE SEQUENCE [LARGE SCALE GENOMIC DNA]</scope>
    <source>
        <strain evidence="9">GP69</strain>
    </source>
</reference>
<dbReference type="EMBL" id="OFSM01000001">
    <property type="protein sequence ID" value="SOY27551.1"/>
    <property type="molecule type" value="Genomic_DNA"/>
</dbReference>
<keyword evidence="9" id="KW-0282">Flagellum</keyword>
<gene>
    <name evidence="9" type="primary">flgK_1</name>
    <name evidence="9" type="ORF">AMURIS_00255</name>
</gene>
<dbReference type="PRINTS" id="PR01005">
    <property type="entry name" value="FLGHOOKAP1"/>
</dbReference>
<dbReference type="OrthoDB" id="9802553at2"/>
<keyword evidence="6" id="KW-0975">Bacterial flagellum</keyword>
<evidence type="ECO:0000259" key="7">
    <source>
        <dbReference type="Pfam" id="PF06429"/>
    </source>
</evidence>
<dbReference type="InterPro" id="IPR002371">
    <property type="entry name" value="FlgK"/>
</dbReference>
<keyword evidence="10" id="KW-1185">Reference proteome</keyword>
<evidence type="ECO:0000313" key="10">
    <source>
        <dbReference type="Proteomes" id="UP000236311"/>
    </source>
</evidence>
<protein>
    <recommendedName>
        <fullName evidence="4">Flagellar hook-associated protein 1</fullName>
    </recommendedName>
</protein>